<dbReference type="CDD" id="cd18186">
    <property type="entry name" value="BTB_POZ_ZBTB_KLHL-like"/>
    <property type="match status" value="1"/>
</dbReference>
<dbReference type="Proteomes" id="UP000313359">
    <property type="component" value="Unassembled WGS sequence"/>
</dbReference>
<dbReference type="OrthoDB" id="3357985at2759"/>
<evidence type="ECO:0000259" key="1">
    <source>
        <dbReference type="PROSITE" id="PS50097"/>
    </source>
</evidence>
<name>A0A5C2S881_9APHY</name>
<dbReference type="EMBL" id="ML122280">
    <property type="protein sequence ID" value="RPD57546.1"/>
    <property type="molecule type" value="Genomic_DNA"/>
</dbReference>
<dbReference type="Gene3D" id="3.30.710.10">
    <property type="entry name" value="Potassium Channel Kv1.1, Chain A"/>
    <property type="match status" value="1"/>
</dbReference>
<dbReference type="SMART" id="SM00225">
    <property type="entry name" value="BTB"/>
    <property type="match status" value="1"/>
</dbReference>
<evidence type="ECO:0000313" key="2">
    <source>
        <dbReference type="EMBL" id="RPD57546.1"/>
    </source>
</evidence>
<sequence length="339" mass="37477">MSSATPTSTTPTVARSPFNDTDADIIIRSADGVDFHLYKVVLAKASPVFRGMLTLPDAQGQGEPQVVDITEDADTLEGLLRFCYPVSRPVFQSVDKLGPVLAAAKKYDMPSVLEDLVRSFESLLPTAPPLRTYTLACLLELPDIARQAAKLLLGDPHCFDAEPMPPEFRVLPCEVMYVFAVYRGQCLKAALSVVDDWDWLLTGNHNHQMQYSNKGNPHLHSTWIWLACVDCGEDDTREVWAGKRSGGATLYPRKWWARYVKGVREALTERPMPRVTGEAALRERALSEAASCETCAPKAPLELAEFSHSLLKRIEQAVNKVSGSSVPYARLPDVLTHPV</sequence>
<proteinExistence type="predicted"/>
<dbReference type="InterPro" id="IPR011333">
    <property type="entry name" value="SKP1/BTB/POZ_sf"/>
</dbReference>
<organism evidence="2 3">
    <name type="scientific">Lentinus tigrinus ALCF2SS1-6</name>
    <dbReference type="NCBI Taxonomy" id="1328759"/>
    <lineage>
        <taxon>Eukaryota</taxon>
        <taxon>Fungi</taxon>
        <taxon>Dikarya</taxon>
        <taxon>Basidiomycota</taxon>
        <taxon>Agaricomycotina</taxon>
        <taxon>Agaricomycetes</taxon>
        <taxon>Polyporales</taxon>
        <taxon>Polyporaceae</taxon>
        <taxon>Lentinus</taxon>
    </lineage>
</organism>
<dbReference type="SUPFAM" id="SSF54695">
    <property type="entry name" value="POZ domain"/>
    <property type="match status" value="1"/>
</dbReference>
<dbReference type="STRING" id="1328759.A0A5C2S881"/>
<reference evidence="2" key="1">
    <citation type="journal article" date="2018" name="Genome Biol. Evol.">
        <title>Genomics and development of Lentinus tigrinus, a white-rot wood-decaying mushroom with dimorphic fruiting bodies.</title>
        <authorList>
            <person name="Wu B."/>
            <person name="Xu Z."/>
            <person name="Knudson A."/>
            <person name="Carlson A."/>
            <person name="Chen N."/>
            <person name="Kovaka S."/>
            <person name="LaButti K."/>
            <person name="Lipzen A."/>
            <person name="Pennachio C."/>
            <person name="Riley R."/>
            <person name="Schakwitz W."/>
            <person name="Umezawa K."/>
            <person name="Ohm R.A."/>
            <person name="Grigoriev I.V."/>
            <person name="Nagy L.G."/>
            <person name="Gibbons J."/>
            <person name="Hibbett D."/>
        </authorList>
    </citation>
    <scope>NUCLEOTIDE SEQUENCE [LARGE SCALE GENOMIC DNA]</scope>
    <source>
        <strain evidence="2">ALCF2SS1-6</strain>
    </source>
</reference>
<keyword evidence="3" id="KW-1185">Reference proteome</keyword>
<dbReference type="AlphaFoldDB" id="A0A5C2S881"/>
<dbReference type="PROSITE" id="PS50097">
    <property type="entry name" value="BTB"/>
    <property type="match status" value="1"/>
</dbReference>
<evidence type="ECO:0000313" key="3">
    <source>
        <dbReference type="Proteomes" id="UP000313359"/>
    </source>
</evidence>
<accession>A0A5C2S881</accession>
<dbReference type="InterPro" id="IPR000210">
    <property type="entry name" value="BTB/POZ_dom"/>
</dbReference>
<feature type="domain" description="BTB" evidence="1">
    <location>
        <begin position="23"/>
        <end position="84"/>
    </location>
</feature>
<gene>
    <name evidence="2" type="ORF">L227DRAFT_577848</name>
</gene>
<dbReference type="Pfam" id="PF00651">
    <property type="entry name" value="BTB"/>
    <property type="match status" value="1"/>
</dbReference>
<protein>
    <recommendedName>
        <fullName evidence="1">BTB domain-containing protein</fullName>
    </recommendedName>
</protein>